<dbReference type="Proteomes" id="UP001303115">
    <property type="component" value="Unassembled WGS sequence"/>
</dbReference>
<feature type="compositionally biased region" description="Low complexity" evidence="1">
    <location>
        <begin position="502"/>
        <end position="526"/>
    </location>
</feature>
<feature type="region of interest" description="Disordered" evidence="1">
    <location>
        <begin position="387"/>
        <end position="452"/>
    </location>
</feature>
<reference evidence="4" key="1">
    <citation type="journal article" date="2023" name="Mol. Phylogenet. Evol.">
        <title>Genome-scale phylogeny and comparative genomics of the fungal order Sordariales.</title>
        <authorList>
            <person name="Hensen N."/>
            <person name="Bonometti L."/>
            <person name="Westerberg I."/>
            <person name="Brannstrom I.O."/>
            <person name="Guillou S."/>
            <person name="Cros-Aarteil S."/>
            <person name="Calhoun S."/>
            <person name="Haridas S."/>
            <person name="Kuo A."/>
            <person name="Mondo S."/>
            <person name="Pangilinan J."/>
            <person name="Riley R."/>
            <person name="LaButti K."/>
            <person name="Andreopoulos B."/>
            <person name="Lipzen A."/>
            <person name="Chen C."/>
            <person name="Yan M."/>
            <person name="Daum C."/>
            <person name="Ng V."/>
            <person name="Clum A."/>
            <person name="Steindorff A."/>
            <person name="Ohm R.A."/>
            <person name="Martin F."/>
            <person name="Silar P."/>
            <person name="Natvig D.O."/>
            <person name="Lalanne C."/>
            <person name="Gautier V."/>
            <person name="Ament-Velasquez S.L."/>
            <person name="Kruys A."/>
            <person name="Hutchinson M.I."/>
            <person name="Powell A.J."/>
            <person name="Barry K."/>
            <person name="Miller A.N."/>
            <person name="Grigoriev I.V."/>
            <person name="Debuchy R."/>
            <person name="Gladieux P."/>
            <person name="Hiltunen Thoren M."/>
            <person name="Johannesson H."/>
        </authorList>
    </citation>
    <scope>NUCLEOTIDE SEQUENCE [LARGE SCALE GENOMIC DNA]</scope>
    <source>
        <strain evidence="4">CBS 284.82</strain>
    </source>
</reference>
<keyword evidence="4" id="KW-1185">Reference proteome</keyword>
<feature type="compositionally biased region" description="Pro residues" evidence="1">
    <location>
        <begin position="392"/>
        <end position="403"/>
    </location>
</feature>
<name>A0AAN6SNH3_9PEZI</name>
<dbReference type="Pfam" id="PF14831">
    <property type="entry name" value="DUF4484"/>
    <property type="match status" value="1"/>
</dbReference>
<evidence type="ECO:0000259" key="2">
    <source>
        <dbReference type="Pfam" id="PF14831"/>
    </source>
</evidence>
<sequence>MAASRRGQPPLSVRLPQPAAALPDLPPVSALFLIDFDVKAGYTITWKQAVPGLELEGTVEYKSLPSGLHTVSDDLIYFVHDGGHAGLSAFVNTPTDEEETRHARMIAVGVLVPLSYGRLGRAWRHAEGLKDMAAKLAADRKQTQLLEEYWEKNGVSETTARQPLKDTPLESPLLSIKASRPGLGKGHARNRSASDGTALIPPGHRLSPFHPAWSLTSLLDTFGPLIFPIHRAALLRKRILISCHAPVHEVCNFVYDISVLSNIPLSVCDVIDPAAPVQRLRPLFCIGVHDISYLLEHQAALKRGGLADDRDDPSNDDASSGWVACTTDSILAMKEGLWDMLITMPPPYSSGAKQRVWPTVECPKGVPVRATQRDLRRFRSLGLGLARLATHPAPPPPPNPRSPPSEASDSPVPTTPAIRLSKPAGSSRPGTAAEDRPSALSAAGSGDDDTDQIVEPTTWAALAYNGFMWWASAGEKRHSDEVDEQSHDASLLTDLAPPISPAMAAAASSSSPRGQRQHQQQQRRPSFGAAAAGSDMISSLASLRAHSSTTGCEDDEDDNEAQARIELAVVAYFHRLTTSVMSVLADIVDSSDEDDLLGLDLHHQGGADAYADTYDGSPAAATTNTAVLGRGGEGLEQEEEARLLGGAAAAAGNDDGRSSMAWVRVDSEALAEMGLDIWSQADADFVREVSARYFGRRAYLETKGVEVCGVRVC</sequence>
<dbReference type="Pfam" id="PF09804">
    <property type="entry name" value="DENND11"/>
    <property type="match status" value="1"/>
</dbReference>
<evidence type="ECO:0000256" key="1">
    <source>
        <dbReference type="SAM" id="MobiDB-lite"/>
    </source>
</evidence>
<dbReference type="EMBL" id="MU854461">
    <property type="protein sequence ID" value="KAK4034901.1"/>
    <property type="molecule type" value="Genomic_DNA"/>
</dbReference>
<dbReference type="PANTHER" id="PTHR28153">
    <property type="entry name" value="PROTEIN, PUTATIVE-RELATED"/>
    <property type="match status" value="1"/>
</dbReference>
<dbReference type="InterPro" id="IPR018626">
    <property type="entry name" value="LCHN/Anr2"/>
</dbReference>
<accession>A0AAN6SNH3</accession>
<feature type="region of interest" description="Disordered" evidence="1">
    <location>
        <begin position="502"/>
        <end position="531"/>
    </location>
</feature>
<comment type="caution">
    <text evidence="3">The sequence shown here is derived from an EMBL/GenBank/DDBJ whole genome shotgun (WGS) entry which is preliminary data.</text>
</comment>
<evidence type="ECO:0000313" key="3">
    <source>
        <dbReference type="EMBL" id="KAK4034901.1"/>
    </source>
</evidence>
<evidence type="ECO:0000313" key="4">
    <source>
        <dbReference type="Proteomes" id="UP001303115"/>
    </source>
</evidence>
<gene>
    <name evidence="3" type="ORF">C8A01DRAFT_48791</name>
</gene>
<dbReference type="InterPro" id="IPR028115">
    <property type="entry name" value="DUF4484"/>
</dbReference>
<dbReference type="AlphaFoldDB" id="A0AAN6SNH3"/>
<feature type="domain" description="DUF4484" evidence="2">
    <location>
        <begin position="454"/>
        <end position="713"/>
    </location>
</feature>
<dbReference type="GO" id="GO:0005811">
    <property type="term" value="C:lipid droplet"/>
    <property type="evidence" value="ECO:0007669"/>
    <property type="project" value="TreeGrafter"/>
</dbReference>
<dbReference type="PANTHER" id="PTHR28153:SF1">
    <property type="entry name" value="DUF4484 DOMAIN-CONTAINING PROTEIN"/>
    <property type="match status" value="1"/>
</dbReference>
<dbReference type="InterPro" id="IPR053056">
    <property type="entry name" value="Lipid_Metab_Assoc_Protein"/>
</dbReference>
<organism evidence="3 4">
    <name type="scientific">Parachaetomium inaequale</name>
    <dbReference type="NCBI Taxonomy" id="2588326"/>
    <lineage>
        <taxon>Eukaryota</taxon>
        <taxon>Fungi</taxon>
        <taxon>Dikarya</taxon>
        <taxon>Ascomycota</taxon>
        <taxon>Pezizomycotina</taxon>
        <taxon>Sordariomycetes</taxon>
        <taxon>Sordariomycetidae</taxon>
        <taxon>Sordariales</taxon>
        <taxon>Chaetomiaceae</taxon>
        <taxon>Parachaetomium</taxon>
    </lineage>
</organism>
<proteinExistence type="predicted"/>
<protein>
    <recommendedName>
        <fullName evidence="2">DUF4484 domain-containing protein</fullName>
    </recommendedName>
</protein>